<dbReference type="AlphaFoldDB" id="E6MLY9"/>
<proteinExistence type="predicted"/>
<protein>
    <submittedName>
        <fullName evidence="1">Uncharacterized protein</fullName>
    </submittedName>
</protein>
<name>E6MLY9_9BACT</name>
<accession>E6MLY9</accession>
<organism evidence="1 2">
    <name type="scientific">Segatella salivae DSM 15606</name>
    <dbReference type="NCBI Taxonomy" id="888832"/>
    <lineage>
        <taxon>Bacteria</taxon>
        <taxon>Pseudomonadati</taxon>
        <taxon>Bacteroidota</taxon>
        <taxon>Bacteroidia</taxon>
        <taxon>Bacteroidales</taxon>
        <taxon>Prevotellaceae</taxon>
        <taxon>Segatella</taxon>
    </lineage>
</organism>
<keyword evidence="2" id="KW-1185">Reference proteome</keyword>
<comment type="caution">
    <text evidence="1">The sequence shown here is derived from an EMBL/GenBank/DDBJ whole genome shotgun (WGS) entry which is preliminary data.</text>
</comment>
<dbReference type="Proteomes" id="UP000003874">
    <property type="component" value="Unassembled WGS sequence"/>
</dbReference>
<sequence>MVGRCRAMPSLARGGCAGVGCVKAVPYKGNKKVWKNQINAEFFCLNGKYYILQYYM</sequence>
<gene>
    <name evidence="1" type="ORF">HMPREF9420_0506</name>
</gene>
<reference evidence="1 2" key="1">
    <citation type="submission" date="2010-12" db="EMBL/GenBank/DDBJ databases">
        <authorList>
            <person name="Muzny D."/>
            <person name="Qin X."/>
            <person name="Deng J."/>
            <person name="Jiang H."/>
            <person name="Liu Y."/>
            <person name="Qu J."/>
            <person name="Song X.-Z."/>
            <person name="Zhang L."/>
            <person name="Thornton R."/>
            <person name="Coyle M."/>
            <person name="Francisco L."/>
            <person name="Jackson L."/>
            <person name="Javaid M."/>
            <person name="Korchina V."/>
            <person name="Kovar C."/>
            <person name="Mata R."/>
            <person name="Mathew T."/>
            <person name="Ngo R."/>
            <person name="Nguyen L."/>
            <person name="Nguyen N."/>
            <person name="Okwuonu G."/>
            <person name="Ongeri F."/>
            <person name="Pham C."/>
            <person name="Simmons D."/>
            <person name="Wilczek-Boney K."/>
            <person name="Hale W."/>
            <person name="Jakkamsetti A."/>
            <person name="Pham P."/>
            <person name="Ruth R."/>
            <person name="San Lucas F."/>
            <person name="Warren J."/>
            <person name="Zhang J."/>
            <person name="Zhao Z."/>
            <person name="Zhou C."/>
            <person name="Zhu D."/>
            <person name="Lee S."/>
            <person name="Bess C."/>
            <person name="Blankenburg K."/>
            <person name="Forbes L."/>
            <person name="Fu Q."/>
            <person name="Gubbala S."/>
            <person name="Hirani K."/>
            <person name="Jayaseelan J.C."/>
            <person name="Lara F."/>
            <person name="Munidasa M."/>
            <person name="Palculict T."/>
            <person name="Patil S."/>
            <person name="Pu L.-L."/>
            <person name="Saada N."/>
            <person name="Tang L."/>
            <person name="Weissenberger G."/>
            <person name="Zhu Y."/>
            <person name="Hemphill L."/>
            <person name="Shang Y."/>
            <person name="Youmans B."/>
            <person name="Ayvaz T."/>
            <person name="Ross M."/>
            <person name="Santibanez J."/>
            <person name="Aqrawi P."/>
            <person name="Gross S."/>
            <person name="Joshi V."/>
            <person name="Fowler G."/>
            <person name="Nazareth L."/>
            <person name="Reid J."/>
            <person name="Worley K."/>
            <person name="Petrosino J."/>
            <person name="Highlander S."/>
            <person name="Gibbs R."/>
        </authorList>
    </citation>
    <scope>NUCLEOTIDE SEQUENCE [LARGE SCALE GENOMIC DNA]</scope>
    <source>
        <strain evidence="1 2">DSM 15606</strain>
    </source>
</reference>
<evidence type="ECO:0000313" key="1">
    <source>
        <dbReference type="EMBL" id="EFV05342.1"/>
    </source>
</evidence>
<dbReference type="EMBL" id="AEQO01000053">
    <property type="protein sequence ID" value="EFV05342.1"/>
    <property type="molecule type" value="Genomic_DNA"/>
</dbReference>
<dbReference type="HOGENOM" id="CLU_3010540_0_0_10"/>
<evidence type="ECO:0000313" key="2">
    <source>
        <dbReference type="Proteomes" id="UP000003874"/>
    </source>
</evidence>